<accession>A0AAV7ILS7</accession>
<dbReference type="AlphaFoldDB" id="A0AAV7ILS7"/>
<name>A0AAV7ILS7_COTGL</name>
<evidence type="ECO:0000313" key="2">
    <source>
        <dbReference type="EMBL" id="KAH0553506.1"/>
    </source>
</evidence>
<reference evidence="2 3" key="1">
    <citation type="journal article" date="2021" name="J. Hered.">
        <title>A chromosome-level genome assembly of the parasitoid wasp, Cotesia glomerata (Hymenoptera: Braconidae).</title>
        <authorList>
            <person name="Pinto B.J."/>
            <person name="Weis J.J."/>
            <person name="Gamble T."/>
            <person name="Ode P.J."/>
            <person name="Paul R."/>
            <person name="Zaspel J.M."/>
        </authorList>
    </citation>
    <scope>NUCLEOTIDE SEQUENCE [LARGE SCALE GENOMIC DNA]</scope>
    <source>
        <strain evidence="2">CgM1</strain>
    </source>
</reference>
<dbReference type="EMBL" id="JAHXZJ010001119">
    <property type="protein sequence ID" value="KAH0553506.1"/>
    <property type="molecule type" value="Genomic_DNA"/>
</dbReference>
<feature type="region of interest" description="Disordered" evidence="1">
    <location>
        <begin position="49"/>
        <end position="70"/>
    </location>
</feature>
<sequence>MLLIVLFFTNVLAYEFNSPWQPYGNNIKIINSNNLEADGQNYNFNYQNNFPEDNNQLRPGNNPGDYNQNQNHQSVVNENVEVTNPLIIPVFKHIGVPYQHRFEIQVPHAMPVGVPQPYPVHVPVPQAVAYPVIKTIIVPVEKKIPFEVERIVPVPVEKPVPIAVEKPIPVPVEQPYPIHIPIYKNVYHRKVKGRSSRSSRSRNRTYKG</sequence>
<feature type="region of interest" description="Disordered" evidence="1">
    <location>
        <begin position="189"/>
        <end position="208"/>
    </location>
</feature>
<evidence type="ECO:0000256" key="1">
    <source>
        <dbReference type="SAM" id="MobiDB-lite"/>
    </source>
</evidence>
<dbReference type="Proteomes" id="UP000826195">
    <property type="component" value="Unassembled WGS sequence"/>
</dbReference>
<feature type="compositionally biased region" description="Polar residues" evidence="1">
    <location>
        <begin position="51"/>
        <end position="70"/>
    </location>
</feature>
<protein>
    <submittedName>
        <fullName evidence="2">Uncharacterized protein</fullName>
    </submittedName>
</protein>
<dbReference type="PANTHER" id="PTHR47771:SF13">
    <property type="entry name" value="HDC01644"/>
    <property type="match status" value="1"/>
</dbReference>
<comment type="caution">
    <text evidence="2">The sequence shown here is derived from an EMBL/GenBank/DDBJ whole genome shotgun (WGS) entry which is preliminary data.</text>
</comment>
<gene>
    <name evidence="2" type="ORF">KQX54_001725</name>
</gene>
<dbReference type="PANTHER" id="PTHR47771">
    <property type="entry name" value="LD27203P-RELATED"/>
    <property type="match status" value="1"/>
</dbReference>
<organism evidence="2 3">
    <name type="scientific">Cotesia glomerata</name>
    <name type="common">Lepidopteran parasitic wasp</name>
    <name type="synonym">Apanteles glomeratus</name>
    <dbReference type="NCBI Taxonomy" id="32391"/>
    <lineage>
        <taxon>Eukaryota</taxon>
        <taxon>Metazoa</taxon>
        <taxon>Ecdysozoa</taxon>
        <taxon>Arthropoda</taxon>
        <taxon>Hexapoda</taxon>
        <taxon>Insecta</taxon>
        <taxon>Pterygota</taxon>
        <taxon>Neoptera</taxon>
        <taxon>Endopterygota</taxon>
        <taxon>Hymenoptera</taxon>
        <taxon>Apocrita</taxon>
        <taxon>Ichneumonoidea</taxon>
        <taxon>Braconidae</taxon>
        <taxon>Microgastrinae</taxon>
        <taxon>Cotesia</taxon>
    </lineage>
</organism>
<keyword evidence="3" id="KW-1185">Reference proteome</keyword>
<proteinExistence type="predicted"/>
<evidence type="ECO:0000313" key="3">
    <source>
        <dbReference type="Proteomes" id="UP000826195"/>
    </source>
</evidence>